<name>A0A371GZX7_MUCPR</name>
<feature type="non-terminal residue" evidence="2">
    <location>
        <position position="1"/>
    </location>
</feature>
<sequence length="126" mass="14999">MKIKRKKNKKNREKKRRPRGFKEKKQRKTKRRSTLSKKRTLIPFSYYICFHVSSSLFVLPTWFRKMLENFKDLFPKDIPRGLPPIKGIKYHIDFTLGATLPNKASYKSNLEESKEIQQVGKLVEKG</sequence>
<evidence type="ECO:0000313" key="3">
    <source>
        <dbReference type="Proteomes" id="UP000257109"/>
    </source>
</evidence>
<dbReference type="AlphaFoldDB" id="A0A371GZX7"/>
<evidence type="ECO:0000313" key="2">
    <source>
        <dbReference type="EMBL" id="RDX96095.1"/>
    </source>
</evidence>
<comment type="caution">
    <text evidence="2">The sequence shown here is derived from an EMBL/GenBank/DDBJ whole genome shotgun (WGS) entry which is preliminary data.</text>
</comment>
<dbReference type="Proteomes" id="UP000257109">
    <property type="component" value="Unassembled WGS sequence"/>
</dbReference>
<dbReference type="EMBL" id="QJKJ01003974">
    <property type="protein sequence ID" value="RDX96095.1"/>
    <property type="molecule type" value="Genomic_DNA"/>
</dbReference>
<feature type="region of interest" description="Disordered" evidence="1">
    <location>
        <begin position="1"/>
        <end position="36"/>
    </location>
</feature>
<gene>
    <name evidence="2" type="ORF">CR513_21300</name>
</gene>
<organism evidence="2 3">
    <name type="scientific">Mucuna pruriens</name>
    <name type="common">Velvet bean</name>
    <name type="synonym">Dolichos pruriens</name>
    <dbReference type="NCBI Taxonomy" id="157652"/>
    <lineage>
        <taxon>Eukaryota</taxon>
        <taxon>Viridiplantae</taxon>
        <taxon>Streptophyta</taxon>
        <taxon>Embryophyta</taxon>
        <taxon>Tracheophyta</taxon>
        <taxon>Spermatophyta</taxon>
        <taxon>Magnoliopsida</taxon>
        <taxon>eudicotyledons</taxon>
        <taxon>Gunneridae</taxon>
        <taxon>Pentapetalae</taxon>
        <taxon>rosids</taxon>
        <taxon>fabids</taxon>
        <taxon>Fabales</taxon>
        <taxon>Fabaceae</taxon>
        <taxon>Papilionoideae</taxon>
        <taxon>50 kb inversion clade</taxon>
        <taxon>NPAAA clade</taxon>
        <taxon>indigoferoid/millettioid clade</taxon>
        <taxon>Phaseoleae</taxon>
        <taxon>Mucuna</taxon>
    </lineage>
</organism>
<evidence type="ECO:0000256" key="1">
    <source>
        <dbReference type="SAM" id="MobiDB-lite"/>
    </source>
</evidence>
<dbReference type="OrthoDB" id="1934635at2759"/>
<accession>A0A371GZX7</accession>
<proteinExistence type="predicted"/>
<keyword evidence="3" id="KW-1185">Reference proteome</keyword>
<dbReference type="PANTHER" id="PTHR35046">
    <property type="entry name" value="ZINC KNUCKLE (CCHC-TYPE) FAMILY PROTEIN"/>
    <property type="match status" value="1"/>
</dbReference>
<dbReference type="PANTHER" id="PTHR35046:SF26">
    <property type="entry name" value="RNA-DIRECTED DNA POLYMERASE"/>
    <property type="match status" value="1"/>
</dbReference>
<protein>
    <submittedName>
        <fullName evidence="2">Uncharacterized protein</fullName>
    </submittedName>
</protein>
<reference evidence="2" key="1">
    <citation type="submission" date="2018-05" db="EMBL/GenBank/DDBJ databases">
        <title>Draft genome of Mucuna pruriens seed.</title>
        <authorList>
            <person name="Nnadi N.E."/>
            <person name="Vos R."/>
            <person name="Hasami M.H."/>
            <person name="Devisetty U.K."/>
            <person name="Aguiy J.C."/>
        </authorList>
    </citation>
    <scope>NUCLEOTIDE SEQUENCE [LARGE SCALE GENOMIC DNA]</scope>
    <source>
        <strain evidence="2">JCA_2017</strain>
    </source>
</reference>